<keyword evidence="3" id="KW-0663">Pyridoxal phosphate</keyword>
<dbReference type="SUPFAM" id="SSF53383">
    <property type="entry name" value="PLP-dependent transferases"/>
    <property type="match status" value="1"/>
</dbReference>
<dbReference type="Gene3D" id="3.40.640.10">
    <property type="entry name" value="Type I PLP-dependent aspartate aminotransferase-like (Major domain)"/>
    <property type="match status" value="1"/>
</dbReference>
<dbReference type="PANTHER" id="PTHR48097:SF5">
    <property type="entry name" value="LOW SPECIFICITY L-THREONINE ALDOLASE"/>
    <property type="match status" value="1"/>
</dbReference>
<dbReference type="Proteomes" id="UP001437460">
    <property type="component" value="Unassembled WGS sequence"/>
</dbReference>
<proteinExistence type="inferred from homology"/>
<dbReference type="PANTHER" id="PTHR48097">
    <property type="entry name" value="L-THREONINE ALDOLASE-RELATED"/>
    <property type="match status" value="1"/>
</dbReference>
<sequence length="349" mass="38628">MEHHLSFSCDYMEGAHPRILQRLIETNLVQTPGYGLDSYCASAKEKIRSVCQAPDADIFFLTGGTQTNATVIDAILKSYQGVIAAETGHISVHEAGAIELGGHKVLTLPHQNGKISASQIRTLLETYENDANHDHMVMPGMVYLSHPTEYGTLYSKKELTEISSLCREYQIPLYVDGARLAYALACPQNDLTLADLAALCDVFYIGGTKCGALFGEAIVVPKPDFIPHFFTIIKQHGALFAKGRLLGIQFDTLFTDHLYETIGNSAIQAADQIRQALIQNGYQLRFGSPTNQIFCVMENAVMEQLAGQVEFGFWEAYDDFHTIIRFATSWATIPEQVEMLCRLLAAQHA</sequence>
<dbReference type="InterPro" id="IPR001597">
    <property type="entry name" value="ArAA_b-elim_lyase/Thr_aldolase"/>
</dbReference>
<comment type="caution">
    <text evidence="5">The sequence shown here is derived from an EMBL/GenBank/DDBJ whole genome shotgun (WGS) entry which is preliminary data.</text>
</comment>
<evidence type="ECO:0000256" key="1">
    <source>
        <dbReference type="ARBA" id="ARBA00001933"/>
    </source>
</evidence>
<evidence type="ECO:0000256" key="2">
    <source>
        <dbReference type="ARBA" id="ARBA00006966"/>
    </source>
</evidence>
<feature type="domain" description="Aromatic amino acid beta-eliminating lyase/threonine aldolase" evidence="4">
    <location>
        <begin position="33"/>
        <end position="241"/>
    </location>
</feature>
<dbReference type="Pfam" id="PF01212">
    <property type="entry name" value="Beta_elim_lyase"/>
    <property type="match status" value="1"/>
</dbReference>
<keyword evidence="6" id="KW-1185">Reference proteome</keyword>
<comment type="cofactor">
    <cofactor evidence="1">
        <name>pyridoxal 5'-phosphate</name>
        <dbReference type="ChEBI" id="CHEBI:597326"/>
    </cofactor>
</comment>
<dbReference type="InterPro" id="IPR015422">
    <property type="entry name" value="PyrdxlP-dep_Trfase_small"/>
</dbReference>
<dbReference type="Gene3D" id="3.90.1150.10">
    <property type="entry name" value="Aspartate Aminotransferase, domain 1"/>
    <property type="match status" value="1"/>
</dbReference>
<reference evidence="5 6" key="1">
    <citation type="submission" date="2024-03" db="EMBL/GenBank/DDBJ databases">
        <title>Human intestinal bacterial collection.</title>
        <authorList>
            <person name="Pauvert C."/>
            <person name="Hitch T.C.A."/>
            <person name="Clavel T."/>
        </authorList>
    </citation>
    <scope>NUCLEOTIDE SEQUENCE [LARGE SCALE GENOMIC DNA]</scope>
    <source>
        <strain evidence="5 6">CLA-AP-H27</strain>
    </source>
</reference>
<evidence type="ECO:0000259" key="4">
    <source>
        <dbReference type="Pfam" id="PF01212"/>
    </source>
</evidence>
<dbReference type="InterPro" id="IPR015421">
    <property type="entry name" value="PyrdxlP-dep_Trfase_major"/>
</dbReference>
<gene>
    <name evidence="5" type="ORF">WMO41_15415</name>
</gene>
<dbReference type="EMBL" id="JBBMFJ010000053">
    <property type="protein sequence ID" value="MEQ2564535.1"/>
    <property type="molecule type" value="Genomic_DNA"/>
</dbReference>
<evidence type="ECO:0000313" key="6">
    <source>
        <dbReference type="Proteomes" id="UP001437460"/>
    </source>
</evidence>
<dbReference type="RefSeq" id="WP_349230519.1">
    <property type="nucleotide sequence ID" value="NZ_JBBMFJ010000053.1"/>
</dbReference>
<dbReference type="GO" id="GO:0008483">
    <property type="term" value="F:transaminase activity"/>
    <property type="evidence" value="ECO:0007669"/>
    <property type="project" value="UniProtKB-KW"/>
</dbReference>
<evidence type="ECO:0000313" key="5">
    <source>
        <dbReference type="EMBL" id="MEQ2564535.1"/>
    </source>
</evidence>
<dbReference type="InterPro" id="IPR015424">
    <property type="entry name" value="PyrdxlP-dep_Trfase"/>
</dbReference>
<organism evidence="5 6">
    <name type="scientific">Ventrimonas faecis</name>
    <dbReference type="NCBI Taxonomy" id="3133170"/>
    <lineage>
        <taxon>Bacteria</taxon>
        <taxon>Bacillati</taxon>
        <taxon>Bacillota</taxon>
        <taxon>Clostridia</taxon>
        <taxon>Lachnospirales</taxon>
        <taxon>Lachnospiraceae</taxon>
        <taxon>Ventrimonas</taxon>
    </lineage>
</organism>
<accession>A0ABV1HQD3</accession>
<protein>
    <submittedName>
        <fullName evidence="5">Aminotransferase class V-fold PLP-dependent enzyme</fullName>
    </submittedName>
</protein>
<comment type="similarity">
    <text evidence="2">Belongs to the threonine aldolase family.</text>
</comment>
<keyword evidence="5" id="KW-0808">Transferase</keyword>
<name>A0ABV1HQD3_9FIRM</name>
<evidence type="ECO:0000256" key="3">
    <source>
        <dbReference type="ARBA" id="ARBA00022898"/>
    </source>
</evidence>
<keyword evidence="5" id="KW-0032">Aminotransferase</keyword>